<feature type="region of interest" description="Disordered" evidence="1">
    <location>
        <begin position="420"/>
        <end position="465"/>
    </location>
</feature>
<protein>
    <recommendedName>
        <fullName evidence="4">Protein stoned-A</fullName>
    </recommendedName>
</protein>
<feature type="compositionally biased region" description="Basic and acidic residues" evidence="1">
    <location>
        <begin position="31"/>
        <end position="43"/>
    </location>
</feature>
<dbReference type="EMBL" id="JAWJWE010000039">
    <property type="protein sequence ID" value="KAK6621347.1"/>
    <property type="molecule type" value="Genomic_DNA"/>
</dbReference>
<evidence type="ECO:0008006" key="4">
    <source>
        <dbReference type="Google" id="ProtNLM"/>
    </source>
</evidence>
<dbReference type="AlphaFoldDB" id="A0AAN8S178"/>
<feature type="compositionally biased region" description="Basic residues" evidence="1">
    <location>
        <begin position="1"/>
        <end position="18"/>
    </location>
</feature>
<evidence type="ECO:0000313" key="3">
    <source>
        <dbReference type="Proteomes" id="UP001372834"/>
    </source>
</evidence>
<feature type="region of interest" description="Disordered" evidence="1">
    <location>
        <begin position="87"/>
        <end position="114"/>
    </location>
</feature>
<reference evidence="2 3" key="1">
    <citation type="submission" date="2023-10" db="EMBL/GenBank/DDBJ databases">
        <title>Genomes of two closely related lineages of the louse Polyplax serrata with different host specificities.</title>
        <authorList>
            <person name="Martinu J."/>
            <person name="Tarabai H."/>
            <person name="Stefka J."/>
            <person name="Hypsa V."/>
        </authorList>
    </citation>
    <scope>NUCLEOTIDE SEQUENCE [LARGE SCALE GENOMIC DNA]</scope>
    <source>
        <strain evidence="2">HR10_N</strain>
    </source>
</reference>
<feature type="region of interest" description="Disordered" evidence="1">
    <location>
        <begin position="267"/>
        <end position="290"/>
    </location>
</feature>
<accession>A0AAN8S178</accession>
<evidence type="ECO:0000313" key="2">
    <source>
        <dbReference type="EMBL" id="KAK6621347.1"/>
    </source>
</evidence>
<feature type="compositionally biased region" description="Acidic residues" evidence="1">
    <location>
        <begin position="453"/>
        <end position="463"/>
    </location>
</feature>
<organism evidence="2 3">
    <name type="scientific">Polyplax serrata</name>
    <name type="common">Common mouse louse</name>
    <dbReference type="NCBI Taxonomy" id="468196"/>
    <lineage>
        <taxon>Eukaryota</taxon>
        <taxon>Metazoa</taxon>
        <taxon>Ecdysozoa</taxon>
        <taxon>Arthropoda</taxon>
        <taxon>Hexapoda</taxon>
        <taxon>Insecta</taxon>
        <taxon>Pterygota</taxon>
        <taxon>Neoptera</taxon>
        <taxon>Paraneoptera</taxon>
        <taxon>Psocodea</taxon>
        <taxon>Troctomorpha</taxon>
        <taxon>Phthiraptera</taxon>
        <taxon>Anoplura</taxon>
        <taxon>Polyplacidae</taxon>
        <taxon>Polyplax</taxon>
    </lineage>
</organism>
<feature type="compositionally biased region" description="Polar residues" evidence="1">
    <location>
        <begin position="426"/>
        <end position="444"/>
    </location>
</feature>
<feature type="region of interest" description="Disordered" evidence="1">
    <location>
        <begin position="1"/>
        <end position="62"/>
    </location>
</feature>
<dbReference type="Proteomes" id="UP001372834">
    <property type="component" value="Unassembled WGS sequence"/>
</dbReference>
<evidence type="ECO:0000256" key="1">
    <source>
        <dbReference type="SAM" id="MobiDB-lite"/>
    </source>
</evidence>
<name>A0AAN8S178_POLSC</name>
<feature type="region of interest" description="Disordered" evidence="1">
    <location>
        <begin position="635"/>
        <end position="655"/>
    </location>
</feature>
<feature type="compositionally biased region" description="Basic and acidic residues" evidence="1">
    <location>
        <begin position="320"/>
        <end position="339"/>
    </location>
</feature>
<proteinExistence type="predicted"/>
<gene>
    <name evidence="2" type="ORF">RUM43_011653</name>
</gene>
<comment type="caution">
    <text evidence="2">The sequence shown here is derived from an EMBL/GenBank/DDBJ whole genome shotgun (WGS) entry which is preliminary data.</text>
</comment>
<feature type="compositionally biased region" description="Basic and acidic residues" evidence="1">
    <location>
        <begin position="102"/>
        <end position="113"/>
    </location>
</feature>
<feature type="region of interest" description="Disordered" evidence="1">
    <location>
        <begin position="313"/>
        <end position="341"/>
    </location>
</feature>
<sequence>MLKIGKGLHKKKKSKKNKHKEEELFTEEELERYRKEHSQRTSEEAETADTTSNEKATSSEEFEKFKALTAGVDDILRKSQGDLDRIKKESFFQRKPTPSELKAQEEKEKEELKQTSVNWVDFDQGIKVEESQKFEGTEAKVEVQEEESESEYEDDIFDTAYVDALESGEVKLAYVPEDDEVPGAGEPDPFDTTSAAEVLRKVQEEEEKKKRQVSLGLAVQVLTGRADRDKTLLEETGSAGILEQPGVVTKPRKRPRKIQDFVLIGSFDEDAPRNESGTSESSIVAEPPRSLLDNDLNIDCELPEGDTLITEVLSKQAQQKVEKSSEENKENTQGKKRDCNSNIKDVVNEFDAIQSDVTPEVRKAEEVEDQFDEFTALAVSSVANQKLEEELQKFECLEDDPFDTTTANIVLKEQVDPFGQIDSKVPSPQITDLSLSNQKWSAFNSDEGKSNGEEEEEEEENVDPFDTTFVEKIQPGKCEIKLLEDEILGGVQCDYKSDVHQEARILSRNNSETELVRQQRIEPLVKPNNLSLRSRVCIQITDPSGLVETQRGSLSESKGEGDIAPLTYTQRDLLGGSTTDLTKLGSDPLPPEVEDEDFSNYADPFDTSIVNRVALPGKAELKFLEKELLSDIPKTEKKDSLSDDDFDPREEENRKVAFDITSPVGSNEDTAHFAQGARPLTPYSLDVKDSESDTCDDPFDTSHLTILPGKQELRIIEEELNKIQIIQTASEPINTKLGIVFQESNTCSNSLKHSSSADDFNPREGEVKTVSVNKRLSDVPGLTRKPPSDLNFKSAQPDLLVVEEEYSVKALTPQIEEDISAYVDPFDTSIAENIVPGKAELKVLESELIPESQVPGEIKRSYTDPDFDPRDDLIKREAPKTDILSLTAESSGIDAKPLNPVDLETCPDSSSNFDPFDTTIAANLLPGKAEIRVLESELLGQ</sequence>